<gene>
    <name evidence="1" type="ORF">TNCT_673651</name>
</gene>
<keyword evidence="2" id="KW-1185">Reference proteome</keyword>
<reference evidence="1" key="1">
    <citation type="submission" date="2020-07" db="EMBL/GenBank/DDBJ databases">
        <title>Multicomponent nature underlies the extraordinary mechanical properties of spider dragline silk.</title>
        <authorList>
            <person name="Kono N."/>
            <person name="Nakamura H."/>
            <person name="Mori M."/>
            <person name="Yoshida Y."/>
            <person name="Ohtoshi R."/>
            <person name="Malay A.D."/>
            <person name="Moran D.A.P."/>
            <person name="Tomita M."/>
            <person name="Numata K."/>
            <person name="Arakawa K."/>
        </authorList>
    </citation>
    <scope>NUCLEOTIDE SEQUENCE</scope>
</reference>
<dbReference type="PANTHER" id="PTHR45913">
    <property type="entry name" value="EPM2A-INTERACTING PROTEIN 1"/>
    <property type="match status" value="1"/>
</dbReference>
<evidence type="ECO:0000313" key="2">
    <source>
        <dbReference type="Proteomes" id="UP000887116"/>
    </source>
</evidence>
<comment type="caution">
    <text evidence="1">The sequence shown here is derived from an EMBL/GenBank/DDBJ whole genome shotgun (WGS) entry which is preliminary data.</text>
</comment>
<evidence type="ECO:0000313" key="1">
    <source>
        <dbReference type="EMBL" id="GFQ84741.1"/>
    </source>
</evidence>
<proteinExistence type="predicted"/>
<accession>A0A8X6KUG5</accession>
<protein>
    <submittedName>
        <fullName evidence="1">DUF4371 domain-containing protein</fullName>
    </submittedName>
</protein>
<dbReference type="Proteomes" id="UP000887116">
    <property type="component" value="Unassembled WGS sequence"/>
</dbReference>
<dbReference type="PANTHER" id="PTHR45913:SF22">
    <property type="entry name" value="SCAN BOX DOMAIN-CONTAINING PROTEIN"/>
    <property type="match status" value="1"/>
</dbReference>
<sequence>MKSLIEKQCSKNKDGLLASYHMAKLIAKTGKNYGIWESLIIPCIKEFIGTVMHQETDILKTLPLSDTTVKKRIEEMANDVEKKLVTILKKTSFSIQLDESTIVDNNALLMVYVRYADENNELQEEMLYAVNLITDTT</sequence>
<dbReference type="AlphaFoldDB" id="A0A8X6KUG5"/>
<name>A0A8X6KUG5_TRICU</name>
<dbReference type="EMBL" id="BMAO01032805">
    <property type="protein sequence ID" value="GFQ84741.1"/>
    <property type="molecule type" value="Genomic_DNA"/>
</dbReference>
<dbReference type="OrthoDB" id="6427599at2759"/>
<organism evidence="1 2">
    <name type="scientific">Trichonephila clavata</name>
    <name type="common">Joro spider</name>
    <name type="synonym">Nephila clavata</name>
    <dbReference type="NCBI Taxonomy" id="2740835"/>
    <lineage>
        <taxon>Eukaryota</taxon>
        <taxon>Metazoa</taxon>
        <taxon>Ecdysozoa</taxon>
        <taxon>Arthropoda</taxon>
        <taxon>Chelicerata</taxon>
        <taxon>Arachnida</taxon>
        <taxon>Araneae</taxon>
        <taxon>Araneomorphae</taxon>
        <taxon>Entelegynae</taxon>
        <taxon>Araneoidea</taxon>
        <taxon>Nephilidae</taxon>
        <taxon>Trichonephila</taxon>
    </lineage>
</organism>